<evidence type="ECO:0000256" key="2">
    <source>
        <dbReference type="RuleBase" id="RU003690"/>
    </source>
</evidence>
<dbReference type="InterPro" id="IPR017853">
    <property type="entry name" value="GH"/>
</dbReference>
<feature type="region of interest" description="Disordered" evidence="3">
    <location>
        <begin position="51"/>
        <end position="75"/>
    </location>
</feature>
<name>A0A2I0A618_9ASPA</name>
<reference evidence="5 6" key="1">
    <citation type="journal article" date="2017" name="Nature">
        <title>The Apostasia genome and the evolution of orchids.</title>
        <authorList>
            <person name="Zhang G.Q."/>
            <person name="Liu K.W."/>
            <person name="Li Z."/>
            <person name="Lohaus R."/>
            <person name="Hsiao Y.Y."/>
            <person name="Niu S.C."/>
            <person name="Wang J.Y."/>
            <person name="Lin Y.C."/>
            <person name="Xu Q."/>
            <person name="Chen L.J."/>
            <person name="Yoshida K."/>
            <person name="Fujiwara S."/>
            <person name="Wang Z.W."/>
            <person name="Zhang Y.Q."/>
            <person name="Mitsuda N."/>
            <person name="Wang M."/>
            <person name="Liu G.H."/>
            <person name="Pecoraro L."/>
            <person name="Huang H.X."/>
            <person name="Xiao X.J."/>
            <person name="Lin M."/>
            <person name="Wu X.Y."/>
            <person name="Wu W.L."/>
            <person name="Chen Y.Y."/>
            <person name="Chang S.B."/>
            <person name="Sakamoto S."/>
            <person name="Ohme-Takagi M."/>
            <person name="Yagi M."/>
            <person name="Zeng S.J."/>
            <person name="Shen C.Y."/>
            <person name="Yeh C.M."/>
            <person name="Luo Y.B."/>
            <person name="Tsai W.C."/>
            <person name="Van de Peer Y."/>
            <person name="Liu Z.J."/>
        </authorList>
    </citation>
    <scope>NUCLEOTIDE SEQUENCE [LARGE SCALE GENOMIC DNA]</scope>
    <source>
        <strain evidence="6">cv. Shenzhen</strain>
        <tissue evidence="5">Stem</tissue>
    </source>
</reference>
<dbReference type="EMBL" id="KZ452015">
    <property type="protein sequence ID" value="PKA50987.1"/>
    <property type="molecule type" value="Genomic_DNA"/>
</dbReference>
<dbReference type="GO" id="GO:0008422">
    <property type="term" value="F:beta-glucosidase activity"/>
    <property type="evidence" value="ECO:0007669"/>
    <property type="project" value="UniProtKB-EC"/>
</dbReference>
<dbReference type="Pfam" id="PF00232">
    <property type="entry name" value="Glyco_hydro_1"/>
    <property type="match status" value="1"/>
</dbReference>
<feature type="chain" id="PRO_5014144297" evidence="4">
    <location>
        <begin position="25"/>
        <end position="495"/>
    </location>
</feature>
<dbReference type="PANTHER" id="PTHR10353:SF29">
    <property type="entry name" value="BETA-GLUCOSIDASE 11"/>
    <property type="match status" value="1"/>
</dbReference>
<protein>
    <submittedName>
        <fullName evidence="5">Beta-glucosidase 22</fullName>
        <ecNumber evidence="5">3.2.1.21</ecNumber>
    </submittedName>
</protein>
<gene>
    <name evidence="5" type="primary">BGLU22</name>
    <name evidence="5" type="ORF">AXF42_Ash007643</name>
</gene>
<dbReference type="EC" id="3.2.1.21" evidence="5"/>
<sequence>MMGPGSATSLLLLLLLLLPRLLSALQVDFRRRDFPSDFVFGAGTSAVQYEGATAEDGRTPSVMDPEGKIGDEESDGYHKYKEDAKLMSDTGLDAYRFSISWSRILPYGRGTVNPKGVEYYNSVLHEITKRGIQPHVTLNHLDLPKVLEDEYGGWESPKIVDDFKEFANVCFSSFGDRVTRWTTMNEPNVHGMLYWRSCGNSTYTPTYNMVHNMLVSHSEVVRLYRTKYQKHQGGLIGLNSYSFWCQPFSNSSADVEATERAKNFMFGWLMNPLIFGDYPETMRKIAKSRLPSFTKSQAEVLKGSFDFIGLNYYTAAYVSDISNGSGNIHCFKADIAVDFRVERNDRPARGPFTIYRVPSDFSGLQKMIEYLMKTYGSHLFFIHENGFAADVNAGLSDTARIEYLKGYIRSMLEAIRSGAQIRGYFVWSFIDLFEFIGGYNTRFGLYHVDFDAEDRPRTPRLSAKWYSTFLKNNSTVMSPNIQRDHDLEDLPYSSQ</sequence>
<dbReference type="OrthoDB" id="65569at2759"/>
<keyword evidence="4" id="KW-0732">Signal</keyword>
<dbReference type="GO" id="GO:0005975">
    <property type="term" value="P:carbohydrate metabolic process"/>
    <property type="evidence" value="ECO:0007669"/>
    <property type="project" value="InterPro"/>
</dbReference>
<dbReference type="PANTHER" id="PTHR10353">
    <property type="entry name" value="GLYCOSYL HYDROLASE"/>
    <property type="match status" value="1"/>
</dbReference>
<dbReference type="PRINTS" id="PR00131">
    <property type="entry name" value="GLHYDRLASE1"/>
</dbReference>
<keyword evidence="5" id="KW-0326">Glycosidase</keyword>
<evidence type="ECO:0000313" key="5">
    <source>
        <dbReference type="EMBL" id="PKA50987.1"/>
    </source>
</evidence>
<dbReference type="Proteomes" id="UP000236161">
    <property type="component" value="Unassembled WGS sequence"/>
</dbReference>
<dbReference type="FunFam" id="3.20.20.80:FF:000041">
    <property type="entry name" value="Beta-glucosidase 7"/>
    <property type="match status" value="1"/>
</dbReference>
<organism evidence="5 6">
    <name type="scientific">Apostasia shenzhenica</name>
    <dbReference type="NCBI Taxonomy" id="1088818"/>
    <lineage>
        <taxon>Eukaryota</taxon>
        <taxon>Viridiplantae</taxon>
        <taxon>Streptophyta</taxon>
        <taxon>Embryophyta</taxon>
        <taxon>Tracheophyta</taxon>
        <taxon>Spermatophyta</taxon>
        <taxon>Magnoliopsida</taxon>
        <taxon>Liliopsida</taxon>
        <taxon>Asparagales</taxon>
        <taxon>Orchidaceae</taxon>
        <taxon>Apostasioideae</taxon>
        <taxon>Apostasia</taxon>
    </lineage>
</organism>
<feature type="signal peptide" evidence="4">
    <location>
        <begin position="1"/>
        <end position="24"/>
    </location>
</feature>
<evidence type="ECO:0000256" key="4">
    <source>
        <dbReference type="SAM" id="SignalP"/>
    </source>
</evidence>
<keyword evidence="5" id="KW-0378">Hydrolase</keyword>
<comment type="similarity">
    <text evidence="1 2">Belongs to the glycosyl hydrolase 1 family.</text>
</comment>
<accession>A0A2I0A618</accession>
<dbReference type="Gene3D" id="3.20.20.80">
    <property type="entry name" value="Glycosidases"/>
    <property type="match status" value="1"/>
</dbReference>
<dbReference type="SUPFAM" id="SSF51445">
    <property type="entry name" value="(Trans)glycosidases"/>
    <property type="match status" value="1"/>
</dbReference>
<dbReference type="STRING" id="1088818.A0A2I0A618"/>
<evidence type="ECO:0000256" key="1">
    <source>
        <dbReference type="ARBA" id="ARBA00010838"/>
    </source>
</evidence>
<dbReference type="AlphaFoldDB" id="A0A2I0A618"/>
<keyword evidence="6" id="KW-1185">Reference proteome</keyword>
<proteinExistence type="inferred from homology"/>
<feature type="compositionally biased region" description="Basic and acidic residues" evidence="3">
    <location>
        <begin position="65"/>
        <end position="75"/>
    </location>
</feature>
<dbReference type="InterPro" id="IPR001360">
    <property type="entry name" value="Glyco_hydro_1"/>
</dbReference>
<evidence type="ECO:0000256" key="3">
    <source>
        <dbReference type="SAM" id="MobiDB-lite"/>
    </source>
</evidence>
<evidence type="ECO:0000313" key="6">
    <source>
        <dbReference type="Proteomes" id="UP000236161"/>
    </source>
</evidence>